<dbReference type="eggNOG" id="KOG0627">
    <property type="taxonomic scope" value="Eukaryota"/>
</dbReference>
<dbReference type="STRING" id="15368.I1I981"/>
<feature type="region of interest" description="Disordered" evidence="10">
    <location>
        <begin position="143"/>
        <end position="180"/>
    </location>
</feature>
<dbReference type="GO" id="GO:0003700">
    <property type="term" value="F:DNA-binding transcription factor activity"/>
    <property type="evidence" value="ECO:0000318"/>
    <property type="project" value="GO_Central"/>
</dbReference>
<keyword evidence="5" id="KW-0346">Stress response</keyword>
<feature type="domain" description="HSF-type DNA-binding" evidence="11">
    <location>
        <begin position="57"/>
        <end position="81"/>
    </location>
</feature>
<gene>
    <name evidence="13" type="primary">LOC100828608</name>
    <name evidence="12" type="ORF">BRADI_3g42130v3</name>
</gene>
<comment type="subcellular location">
    <subcellularLocation>
        <location evidence="1">Nucleus</location>
    </subcellularLocation>
</comment>
<name>I1I981_BRADI</name>
<dbReference type="InterPro" id="IPR036388">
    <property type="entry name" value="WH-like_DNA-bd_sf"/>
</dbReference>
<dbReference type="Gene3D" id="1.10.10.10">
    <property type="entry name" value="Winged helix-like DNA-binding domain superfamily/Winged helix DNA-binding domain"/>
    <property type="match status" value="1"/>
</dbReference>
<evidence type="ECO:0000313" key="14">
    <source>
        <dbReference type="Proteomes" id="UP000008810"/>
    </source>
</evidence>
<dbReference type="FunFam" id="1.10.10.10:FF:000037">
    <property type="entry name" value="Heat stress transcription factor B-4"/>
    <property type="match status" value="1"/>
</dbReference>
<dbReference type="KEGG" id="bdi:100828608"/>
<dbReference type="AlphaFoldDB" id="I1I981"/>
<sequence>MAAASSSAGQRGAAPTPFLAKTYQLVDDPAVDDVISWGEGGATFVVWRPAEFARDILPSCFKHNNFSSFVRQLNTYGFRKVVPDRWEFANDLFRRGEKRLLCEIHRRKVTPPTSAVTVSPAAAAIPMALPVATATTSPVLSAEEQVLSSSSSSERELPSAFPPPSCSGSGSGVGGDLGDENQRLRRENARLARELGHMKKLCNNIFALMSKYASAPLDAPAPASAGGGNCSGESPLPPPPPPTPPSLELLLSSSSPGPPADADEEKKMSAMLFGVCIGRKRMRNDDGHGVGGAAEVKPEPMDGRPSPPPPPMEPQGWPVYRPRPVYRQHLLHACCSDGHAGSNSK</sequence>
<comment type="subunit">
    <text evidence="2">Homotrimer.</text>
</comment>
<dbReference type="InterPro" id="IPR036390">
    <property type="entry name" value="WH_DNA-bd_sf"/>
</dbReference>
<evidence type="ECO:0000256" key="6">
    <source>
        <dbReference type="ARBA" id="ARBA00023125"/>
    </source>
</evidence>
<evidence type="ECO:0000256" key="9">
    <source>
        <dbReference type="RuleBase" id="RU004020"/>
    </source>
</evidence>
<dbReference type="HOGENOM" id="CLU_030308_3_3_1"/>
<reference evidence="12" key="2">
    <citation type="submission" date="2017-06" db="EMBL/GenBank/DDBJ databases">
        <title>WGS assembly of Brachypodium distachyon.</title>
        <authorList>
            <consortium name="The International Brachypodium Initiative"/>
            <person name="Lucas S."/>
            <person name="Harmon-Smith M."/>
            <person name="Lail K."/>
            <person name="Tice H."/>
            <person name="Grimwood J."/>
            <person name="Bruce D."/>
            <person name="Barry K."/>
            <person name="Shu S."/>
            <person name="Lindquist E."/>
            <person name="Wang M."/>
            <person name="Pitluck S."/>
            <person name="Vogel J.P."/>
            <person name="Garvin D.F."/>
            <person name="Mockler T.C."/>
            <person name="Schmutz J."/>
            <person name="Rokhsar D."/>
            <person name="Bevan M.W."/>
        </authorList>
    </citation>
    <scope>NUCLEOTIDE SEQUENCE</scope>
    <source>
        <strain evidence="12">Bd21</strain>
    </source>
</reference>
<dbReference type="PANTHER" id="PTHR10015">
    <property type="entry name" value="HEAT SHOCK TRANSCRIPTION FACTOR"/>
    <property type="match status" value="1"/>
</dbReference>
<evidence type="ECO:0000256" key="4">
    <source>
        <dbReference type="ARBA" id="ARBA00023015"/>
    </source>
</evidence>
<evidence type="ECO:0000256" key="8">
    <source>
        <dbReference type="ARBA" id="ARBA00023242"/>
    </source>
</evidence>
<evidence type="ECO:0000256" key="1">
    <source>
        <dbReference type="ARBA" id="ARBA00004123"/>
    </source>
</evidence>
<proteinExistence type="inferred from homology"/>
<evidence type="ECO:0000256" key="10">
    <source>
        <dbReference type="SAM" id="MobiDB-lite"/>
    </source>
</evidence>
<dbReference type="EnsemblPlants" id="KQJ99265">
    <property type="protein sequence ID" value="KQJ99265"/>
    <property type="gene ID" value="BRADI_3g42130v3"/>
</dbReference>
<dbReference type="PROSITE" id="PS00434">
    <property type="entry name" value="HSF_DOMAIN"/>
    <property type="match status" value="1"/>
</dbReference>
<organism evidence="13">
    <name type="scientific">Brachypodium distachyon</name>
    <name type="common">Purple false brome</name>
    <name type="synonym">Trachynia distachya</name>
    <dbReference type="NCBI Taxonomy" id="15368"/>
    <lineage>
        <taxon>Eukaryota</taxon>
        <taxon>Viridiplantae</taxon>
        <taxon>Streptophyta</taxon>
        <taxon>Embryophyta</taxon>
        <taxon>Tracheophyta</taxon>
        <taxon>Spermatophyta</taxon>
        <taxon>Magnoliopsida</taxon>
        <taxon>Liliopsida</taxon>
        <taxon>Poales</taxon>
        <taxon>Poaceae</taxon>
        <taxon>BOP clade</taxon>
        <taxon>Pooideae</taxon>
        <taxon>Stipodae</taxon>
        <taxon>Brachypodieae</taxon>
        <taxon>Brachypodium</taxon>
    </lineage>
</organism>
<dbReference type="OMA" id="KYASTQQ"/>
<dbReference type="SMART" id="SM00415">
    <property type="entry name" value="HSF"/>
    <property type="match status" value="1"/>
</dbReference>
<feature type="compositionally biased region" description="Low complexity" evidence="10">
    <location>
        <begin position="143"/>
        <end position="152"/>
    </location>
</feature>
<evidence type="ECO:0000313" key="12">
    <source>
        <dbReference type="EMBL" id="KQJ99265.1"/>
    </source>
</evidence>
<evidence type="ECO:0000259" key="11">
    <source>
        <dbReference type="PROSITE" id="PS00434"/>
    </source>
</evidence>
<dbReference type="InterPro" id="IPR000232">
    <property type="entry name" value="HSF_DNA-bd"/>
</dbReference>
<keyword evidence="14" id="KW-1185">Reference proteome</keyword>
<keyword evidence="7" id="KW-0804">Transcription</keyword>
<keyword evidence="8" id="KW-0539">Nucleus</keyword>
<keyword evidence="4" id="KW-0805">Transcription regulation</keyword>
<reference evidence="13" key="3">
    <citation type="submission" date="2018-08" db="UniProtKB">
        <authorList>
            <consortium name="EnsemblPlants"/>
        </authorList>
    </citation>
    <scope>IDENTIFICATION</scope>
    <source>
        <strain evidence="13">cv. Bd21</strain>
    </source>
</reference>
<dbReference type="EMBL" id="CM000882">
    <property type="protein sequence ID" value="KQJ99265.1"/>
    <property type="molecule type" value="Genomic_DNA"/>
</dbReference>
<dbReference type="SUPFAM" id="SSF46785">
    <property type="entry name" value="Winged helix' DNA-binding domain"/>
    <property type="match status" value="1"/>
</dbReference>
<dbReference type="OrthoDB" id="60033at2759"/>
<dbReference type="Gramene" id="KQJ99265">
    <property type="protein sequence ID" value="KQJ99265"/>
    <property type="gene ID" value="BRADI_3g42130v3"/>
</dbReference>
<accession>I1I981</accession>
<dbReference type="GO" id="GO:0043565">
    <property type="term" value="F:sequence-specific DNA binding"/>
    <property type="evidence" value="ECO:0007669"/>
    <property type="project" value="InterPro"/>
</dbReference>
<dbReference type="GeneID" id="100828608"/>
<dbReference type="Proteomes" id="UP000008810">
    <property type="component" value="Chromosome 3"/>
</dbReference>
<evidence type="ECO:0000256" key="7">
    <source>
        <dbReference type="ARBA" id="ARBA00023163"/>
    </source>
</evidence>
<dbReference type="PANTHER" id="PTHR10015:SF169">
    <property type="entry name" value="HEAT STRESS TRANSCRIPTION FACTOR B-2B"/>
    <property type="match status" value="1"/>
</dbReference>
<feature type="compositionally biased region" description="Pro residues" evidence="10">
    <location>
        <begin position="235"/>
        <end position="245"/>
    </location>
</feature>
<evidence type="ECO:0000256" key="2">
    <source>
        <dbReference type="ARBA" id="ARBA00011233"/>
    </source>
</evidence>
<reference evidence="12 13" key="1">
    <citation type="journal article" date="2010" name="Nature">
        <title>Genome sequencing and analysis of the model grass Brachypodium distachyon.</title>
        <authorList>
            <consortium name="International Brachypodium Initiative"/>
        </authorList>
    </citation>
    <scope>NUCLEOTIDE SEQUENCE [LARGE SCALE GENOMIC DNA]</scope>
    <source>
        <strain evidence="12 13">Bd21</strain>
    </source>
</reference>
<dbReference type="RefSeq" id="XP_010235376.1">
    <property type="nucleotide sequence ID" value="XM_010237074.2"/>
</dbReference>
<feature type="region of interest" description="Disordered" evidence="10">
    <location>
        <begin position="219"/>
        <end position="265"/>
    </location>
</feature>
<dbReference type="Pfam" id="PF00447">
    <property type="entry name" value="HSF_DNA-bind"/>
    <property type="match status" value="1"/>
</dbReference>
<dbReference type="PRINTS" id="PR00056">
    <property type="entry name" value="HSFDOMAIN"/>
</dbReference>
<comment type="similarity">
    <text evidence="9">Belongs to the HSF family.</text>
</comment>
<feature type="compositionally biased region" description="Low complexity" evidence="10">
    <location>
        <begin position="246"/>
        <end position="255"/>
    </location>
</feature>
<evidence type="ECO:0000313" key="13">
    <source>
        <dbReference type="EnsemblPlants" id="KQJ99265"/>
    </source>
</evidence>
<keyword evidence="6" id="KW-0238">DNA-binding</keyword>
<keyword evidence="3" id="KW-0597">Phosphoprotein</keyword>
<protein>
    <recommendedName>
        <fullName evidence="11">HSF-type DNA-binding domain-containing protein</fullName>
    </recommendedName>
</protein>
<evidence type="ECO:0000256" key="3">
    <source>
        <dbReference type="ARBA" id="ARBA00022553"/>
    </source>
</evidence>
<dbReference type="GO" id="GO:0005634">
    <property type="term" value="C:nucleus"/>
    <property type="evidence" value="ECO:0000318"/>
    <property type="project" value="GO_Central"/>
</dbReference>
<feature type="region of interest" description="Disordered" evidence="10">
    <location>
        <begin position="283"/>
        <end position="320"/>
    </location>
</feature>
<evidence type="ECO:0000256" key="5">
    <source>
        <dbReference type="ARBA" id="ARBA00023016"/>
    </source>
</evidence>